<reference evidence="9" key="1">
    <citation type="journal article" date="2019" name="Int. J. Syst. Evol. Microbiol.">
        <title>The Global Catalogue of Microorganisms (GCM) 10K type strain sequencing project: providing services to taxonomists for standard genome sequencing and annotation.</title>
        <authorList>
            <consortium name="The Broad Institute Genomics Platform"/>
            <consortium name="The Broad Institute Genome Sequencing Center for Infectious Disease"/>
            <person name="Wu L."/>
            <person name="Ma J."/>
        </authorList>
    </citation>
    <scope>NUCLEOTIDE SEQUENCE [LARGE SCALE GENOMIC DNA]</scope>
    <source>
        <strain evidence="9">CGMCC 1.6774</strain>
    </source>
</reference>
<sequence length="90" mass="9667">MDLRMRNPTDLDRRRLLKTAATAAGAAAVLGAGVTTASAKMAQKAVAYQDTPKDGKQCDNCTNWRPPDACATVDGKIDPKGWCRIYVGKK</sequence>
<dbReference type="InterPro" id="IPR000170">
    <property type="entry name" value="High_potential_FeS_prot"/>
</dbReference>
<dbReference type="SUPFAM" id="SSF57652">
    <property type="entry name" value="HIPIP (high potential iron protein)"/>
    <property type="match status" value="1"/>
</dbReference>
<keyword evidence="6" id="KW-0411">Iron-sulfur</keyword>
<evidence type="ECO:0000259" key="7">
    <source>
        <dbReference type="PROSITE" id="PS51373"/>
    </source>
</evidence>
<dbReference type="Proteomes" id="UP001597314">
    <property type="component" value="Unassembled WGS sequence"/>
</dbReference>
<accession>A0ABW5AG67</accession>
<keyword evidence="9" id="KW-1185">Reference proteome</keyword>
<comment type="caution">
    <text evidence="8">The sequence shown here is derived from an EMBL/GenBank/DDBJ whole genome shotgun (WGS) entry which is preliminary data.</text>
</comment>
<dbReference type="PROSITE" id="PS51318">
    <property type="entry name" value="TAT"/>
    <property type="match status" value="1"/>
</dbReference>
<feature type="domain" description="High potential iron-sulfur proteins family profile" evidence="7">
    <location>
        <begin position="29"/>
        <end position="90"/>
    </location>
</feature>
<protein>
    <submittedName>
        <fullName evidence="8">High potential iron sulfur protein</fullName>
    </submittedName>
</protein>
<evidence type="ECO:0000256" key="2">
    <source>
        <dbReference type="ARBA" id="ARBA00022485"/>
    </source>
</evidence>
<dbReference type="EMBL" id="JBHUIW010000002">
    <property type="protein sequence ID" value="MFD2181196.1"/>
    <property type="molecule type" value="Genomic_DNA"/>
</dbReference>
<dbReference type="RefSeq" id="WP_378476386.1">
    <property type="nucleotide sequence ID" value="NZ_JBHUIW010000002.1"/>
</dbReference>
<evidence type="ECO:0000256" key="4">
    <source>
        <dbReference type="ARBA" id="ARBA00022982"/>
    </source>
</evidence>
<evidence type="ECO:0000256" key="1">
    <source>
        <dbReference type="ARBA" id="ARBA00022448"/>
    </source>
</evidence>
<keyword evidence="1" id="KW-0813">Transport</keyword>
<dbReference type="InterPro" id="IPR006311">
    <property type="entry name" value="TAT_signal"/>
</dbReference>
<evidence type="ECO:0000256" key="3">
    <source>
        <dbReference type="ARBA" id="ARBA00022723"/>
    </source>
</evidence>
<evidence type="ECO:0000256" key="6">
    <source>
        <dbReference type="ARBA" id="ARBA00023014"/>
    </source>
</evidence>
<name>A0ABW5AG67_9BRAD</name>
<proteinExistence type="predicted"/>
<dbReference type="InterPro" id="IPR036369">
    <property type="entry name" value="HIPIP_sf"/>
</dbReference>
<keyword evidence="2" id="KW-0004">4Fe-4S</keyword>
<keyword evidence="4" id="KW-0249">Electron transport</keyword>
<keyword evidence="3" id="KW-0479">Metal-binding</keyword>
<gene>
    <name evidence="8" type="ORF">ACFSOX_03445</name>
</gene>
<evidence type="ECO:0000313" key="8">
    <source>
        <dbReference type="EMBL" id="MFD2181196.1"/>
    </source>
</evidence>
<evidence type="ECO:0000313" key="9">
    <source>
        <dbReference type="Proteomes" id="UP001597314"/>
    </source>
</evidence>
<dbReference type="PROSITE" id="PS51373">
    <property type="entry name" value="HIPIP"/>
    <property type="match status" value="1"/>
</dbReference>
<evidence type="ECO:0000256" key="5">
    <source>
        <dbReference type="ARBA" id="ARBA00023004"/>
    </source>
</evidence>
<organism evidence="8 9">
    <name type="scientific">Rhodoplanes azumiensis</name>
    <dbReference type="NCBI Taxonomy" id="1897628"/>
    <lineage>
        <taxon>Bacteria</taxon>
        <taxon>Pseudomonadati</taxon>
        <taxon>Pseudomonadota</taxon>
        <taxon>Alphaproteobacteria</taxon>
        <taxon>Hyphomicrobiales</taxon>
        <taxon>Nitrobacteraceae</taxon>
        <taxon>Rhodoplanes</taxon>
    </lineage>
</organism>
<keyword evidence="5" id="KW-0408">Iron</keyword>
<dbReference type="Gene3D" id="4.10.490.10">
    <property type="entry name" value="High potential iron-sulphur protein"/>
    <property type="match status" value="1"/>
</dbReference>